<organism evidence="1 2">
    <name type="scientific">Devosia insulae DS-56</name>
    <dbReference type="NCBI Taxonomy" id="1116389"/>
    <lineage>
        <taxon>Bacteria</taxon>
        <taxon>Pseudomonadati</taxon>
        <taxon>Pseudomonadota</taxon>
        <taxon>Alphaproteobacteria</taxon>
        <taxon>Hyphomicrobiales</taxon>
        <taxon>Devosiaceae</taxon>
        <taxon>Devosia</taxon>
    </lineage>
</organism>
<reference evidence="1 2" key="1">
    <citation type="journal article" date="2015" name="Genome Announc.">
        <title>Genome Assemblies of Three Soil-Associated Devosia species: D. insulae, D. limi, and D. soli.</title>
        <authorList>
            <person name="Hassan Y.I."/>
            <person name="Lepp D."/>
            <person name="Zhou T."/>
        </authorList>
    </citation>
    <scope>NUCLEOTIDE SEQUENCE [LARGE SCALE GENOMIC DNA]</scope>
    <source>
        <strain evidence="1 2">DS-56</strain>
    </source>
</reference>
<gene>
    <name evidence="1" type="ORF">VW23_002210</name>
</gene>
<sequence>MVITESCVLLATEVVYARAMEALAGDLAIYFAAGTHQPLDNARDAITRMLERTMELPLATYLEGLSLTEAETDEAMSRSLARIGHSIQLIRAAALPSQQL</sequence>
<dbReference type="OrthoDB" id="9879350at2"/>
<dbReference type="AlphaFoldDB" id="A0A1E5XL39"/>
<proteinExistence type="predicted"/>
<dbReference type="Proteomes" id="UP000095463">
    <property type="component" value="Unassembled WGS sequence"/>
</dbReference>
<name>A0A1E5XL39_9HYPH</name>
<comment type="caution">
    <text evidence="1">The sequence shown here is derived from an EMBL/GenBank/DDBJ whole genome shotgun (WGS) entry which is preliminary data.</text>
</comment>
<keyword evidence="2" id="KW-1185">Reference proteome</keyword>
<protein>
    <submittedName>
        <fullName evidence="1">Uncharacterized protein</fullName>
    </submittedName>
</protein>
<dbReference type="RefSeq" id="WP_069911410.1">
    <property type="nucleotide sequence ID" value="NZ_LAJE02000290.1"/>
</dbReference>
<evidence type="ECO:0000313" key="2">
    <source>
        <dbReference type="Proteomes" id="UP000095463"/>
    </source>
</evidence>
<accession>A0A1E5XL39</accession>
<evidence type="ECO:0000313" key="1">
    <source>
        <dbReference type="EMBL" id="OEO29326.1"/>
    </source>
</evidence>
<dbReference type="EMBL" id="LAJE02000290">
    <property type="protein sequence ID" value="OEO29326.1"/>
    <property type="molecule type" value="Genomic_DNA"/>
</dbReference>